<dbReference type="eggNOG" id="ENOG503303T">
    <property type="taxonomic scope" value="Bacteria"/>
</dbReference>
<dbReference type="Gene3D" id="2.60.40.3340">
    <property type="entry name" value="Domain of unknown function DUF4426"/>
    <property type="match status" value="1"/>
</dbReference>
<sequence>MSIRSRLFSFLLAFSVISVAHAAPVPEARVMNDKPVRFGDYEVFYSAFPSTFIQPDIAKTYDLERGPKNGLVNIAVRNVKNSAEGKAVKATFEGKTVNLLGQQSALKFKEIKEGDAIYYLAGFRFSHEEMLKFSVKVQPEGSSLSQTVQFSQTFYEDGK</sequence>
<proteinExistence type="predicted"/>
<evidence type="ECO:0000313" key="4">
    <source>
        <dbReference type="Proteomes" id="UP000028073"/>
    </source>
</evidence>
<gene>
    <name evidence="3" type="ORF">GZ78_12435</name>
</gene>
<dbReference type="STRING" id="1137799.GZ78_12435"/>
<dbReference type="InterPro" id="IPR025218">
    <property type="entry name" value="DUF4426"/>
</dbReference>
<keyword evidence="4" id="KW-1185">Reference proteome</keyword>
<dbReference type="EMBL" id="JOKH01000002">
    <property type="protein sequence ID" value="KEQ18321.1"/>
    <property type="molecule type" value="Genomic_DNA"/>
</dbReference>
<organism evidence="3 4">
    <name type="scientific">Endozoicomonas numazuensis</name>
    <dbReference type="NCBI Taxonomy" id="1137799"/>
    <lineage>
        <taxon>Bacteria</taxon>
        <taxon>Pseudomonadati</taxon>
        <taxon>Pseudomonadota</taxon>
        <taxon>Gammaproteobacteria</taxon>
        <taxon>Oceanospirillales</taxon>
        <taxon>Endozoicomonadaceae</taxon>
        <taxon>Endozoicomonas</taxon>
    </lineage>
</organism>
<reference evidence="3 4" key="1">
    <citation type="submission" date="2014-06" db="EMBL/GenBank/DDBJ databases">
        <title>Whole Genome Sequences of Three Symbiotic Endozoicomonas Bacteria.</title>
        <authorList>
            <person name="Neave M.J."/>
            <person name="Apprill A."/>
            <person name="Voolstra C.R."/>
        </authorList>
    </citation>
    <scope>NUCLEOTIDE SEQUENCE [LARGE SCALE GENOMIC DNA]</scope>
    <source>
        <strain evidence="3 4">DSM 25634</strain>
    </source>
</reference>
<feature type="chain" id="PRO_5001760814" description="DUF4426 domain-containing protein" evidence="1">
    <location>
        <begin position="23"/>
        <end position="159"/>
    </location>
</feature>
<dbReference type="Pfam" id="PF14467">
    <property type="entry name" value="DUF4426"/>
    <property type="match status" value="1"/>
</dbReference>
<feature type="domain" description="DUF4426" evidence="2">
    <location>
        <begin position="37"/>
        <end position="157"/>
    </location>
</feature>
<keyword evidence="1" id="KW-0732">Signal</keyword>
<protein>
    <recommendedName>
        <fullName evidence="2">DUF4426 domain-containing protein</fullName>
    </recommendedName>
</protein>
<feature type="signal peptide" evidence="1">
    <location>
        <begin position="1"/>
        <end position="22"/>
    </location>
</feature>
<evidence type="ECO:0000313" key="3">
    <source>
        <dbReference type="EMBL" id="KEQ18321.1"/>
    </source>
</evidence>
<comment type="caution">
    <text evidence="3">The sequence shown here is derived from an EMBL/GenBank/DDBJ whole genome shotgun (WGS) entry which is preliminary data.</text>
</comment>
<name>A0A081NIP8_9GAMM</name>
<accession>A0A081NIP8</accession>
<dbReference type="AlphaFoldDB" id="A0A081NIP8"/>
<evidence type="ECO:0000259" key="2">
    <source>
        <dbReference type="Pfam" id="PF14467"/>
    </source>
</evidence>
<dbReference type="Proteomes" id="UP000028073">
    <property type="component" value="Unassembled WGS sequence"/>
</dbReference>
<evidence type="ECO:0000256" key="1">
    <source>
        <dbReference type="SAM" id="SignalP"/>
    </source>
</evidence>